<dbReference type="STRING" id="1302689.RG47T_5134"/>
<keyword evidence="3" id="KW-1185">Reference proteome</keyword>
<dbReference type="Proteomes" id="UP000186720">
    <property type="component" value="Unassembled WGS sequence"/>
</dbReference>
<protein>
    <submittedName>
        <fullName evidence="2">Uncharacterized protein</fullName>
    </submittedName>
</protein>
<evidence type="ECO:0000313" key="3">
    <source>
        <dbReference type="Proteomes" id="UP000186720"/>
    </source>
</evidence>
<feature type="region of interest" description="Disordered" evidence="1">
    <location>
        <begin position="206"/>
        <end position="225"/>
    </location>
</feature>
<dbReference type="InterPro" id="IPR009057">
    <property type="entry name" value="Homeodomain-like_sf"/>
</dbReference>
<organism evidence="2 3">
    <name type="scientific">Mucilaginibacter polytrichastri</name>
    <dbReference type="NCBI Taxonomy" id="1302689"/>
    <lineage>
        <taxon>Bacteria</taxon>
        <taxon>Pseudomonadati</taxon>
        <taxon>Bacteroidota</taxon>
        <taxon>Sphingobacteriia</taxon>
        <taxon>Sphingobacteriales</taxon>
        <taxon>Sphingobacteriaceae</taxon>
        <taxon>Mucilaginibacter</taxon>
    </lineage>
</organism>
<evidence type="ECO:0000256" key="1">
    <source>
        <dbReference type="SAM" id="MobiDB-lite"/>
    </source>
</evidence>
<sequence>MSNKEEIKRKLIWAVGEVFKTKGFAGLKISRIARCAEVDRKYVYRYFEGGLNGLIEAYVTEHDYWMAFKDVLNEVAEENGGKNVRGLIVAILQNQFRYFYSEKDMQRLILLEITEDNQMMRSIHNAREAQGQRFLALADPYFEGTSIDIRGIAALLVSGIYYTVLHARFNGGMISDIDINTESGQDNILKALEQIVGWAFEGAQKEKSLKAGSNEAGEISDPTEG</sequence>
<comment type="caution">
    <text evidence="2">The sequence shown here is derived from an EMBL/GenBank/DDBJ whole genome shotgun (WGS) entry which is preliminary data.</text>
</comment>
<dbReference type="SUPFAM" id="SSF46689">
    <property type="entry name" value="Homeodomain-like"/>
    <property type="match status" value="1"/>
</dbReference>
<gene>
    <name evidence="2" type="ORF">RG47T_5134</name>
</gene>
<reference evidence="2 3" key="1">
    <citation type="submission" date="2016-11" db="EMBL/GenBank/DDBJ databases">
        <title>Whole Genome Sequencing of Mucilaginibacter polytrichastri RG4-7(T) isolated from the moss sample.</title>
        <authorList>
            <person name="Li Y."/>
        </authorList>
    </citation>
    <scope>NUCLEOTIDE SEQUENCE [LARGE SCALE GENOMIC DNA]</scope>
    <source>
        <strain evidence="2 3">RG4-7</strain>
    </source>
</reference>
<dbReference type="Gene3D" id="1.10.357.10">
    <property type="entry name" value="Tetracycline Repressor, domain 2"/>
    <property type="match status" value="1"/>
</dbReference>
<accession>A0A1Q6A6M8</accession>
<proteinExistence type="predicted"/>
<dbReference type="RefSeq" id="WP_074492879.1">
    <property type="nucleotide sequence ID" value="NZ_FPAM01000022.1"/>
</dbReference>
<dbReference type="EMBL" id="MPPL01000001">
    <property type="protein sequence ID" value="OKS89649.1"/>
    <property type="molecule type" value="Genomic_DNA"/>
</dbReference>
<evidence type="ECO:0000313" key="2">
    <source>
        <dbReference type="EMBL" id="OKS89649.1"/>
    </source>
</evidence>
<dbReference type="AlphaFoldDB" id="A0A1Q6A6M8"/>
<name>A0A1Q6A6M8_9SPHI</name>
<dbReference type="OrthoDB" id="836882at2"/>